<dbReference type="FunCoup" id="D3BC47">
    <property type="interactions" value="567"/>
</dbReference>
<feature type="region of interest" description="Disordered" evidence="9">
    <location>
        <begin position="549"/>
        <end position="574"/>
    </location>
</feature>
<evidence type="ECO:0000256" key="7">
    <source>
        <dbReference type="ARBA" id="ARBA00023306"/>
    </source>
</evidence>
<dbReference type="RefSeq" id="XP_020433348.1">
    <property type="nucleotide sequence ID" value="XM_020576936.1"/>
</dbReference>
<evidence type="ECO:0000313" key="10">
    <source>
        <dbReference type="EMBL" id="EFA81230.1"/>
    </source>
</evidence>
<evidence type="ECO:0000256" key="2">
    <source>
        <dbReference type="ARBA" id="ARBA00004496"/>
    </source>
</evidence>
<evidence type="ECO:0000256" key="5">
    <source>
        <dbReference type="ARBA" id="ARBA00022776"/>
    </source>
</evidence>
<proteinExistence type="inferred from homology"/>
<keyword evidence="11" id="KW-1185">Reference proteome</keyword>
<dbReference type="GO" id="GO:0032039">
    <property type="term" value="C:integrator complex"/>
    <property type="evidence" value="ECO:0007669"/>
    <property type="project" value="TreeGrafter"/>
</dbReference>
<feature type="compositionally biased region" description="Pro residues" evidence="9">
    <location>
        <begin position="556"/>
        <end position="570"/>
    </location>
</feature>
<keyword evidence="5" id="KW-0498">Mitosis</keyword>
<dbReference type="InParanoid" id="D3BC47"/>
<name>D3BC47_HETP5</name>
<dbReference type="GO" id="GO:0051301">
    <property type="term" value="P:cell division"/>
    <property type="evidence" value="ECO:0007669"/>
    <property type="project" value="UniProtKB-KW"/>
</dbReference>
<comment type="caution">
    <text evidence="10">The sequence shown here is derived from an EMBL/GenBank/DDBJ whole genome shotgun (WGS) entry which is preliminary data.</text>
</comment>
<reference evidence="10 11" key="1">
    <citation type="journal article" date="2011" name="Genome Res.">
        <title>Phylogeny-wide analysis of social amoeba genomes highlights ancient origins for complex intercellular communication.</title>
        <authorList>
            <person name="Heidel A.J."/>
            <person name="Lawal H.M."/>
            <person name="Felder M."/>
            <person name="Schilde C."/>
            <person name="Helps N.R."/>
            <person name="Tunggal B."/>
            <person name="Rivero F."/>
            <person name="John U."/>
            <person name="Schleicher M."/>
            <person name="Eichinger L."/>
            <person name="Platzer M."/>
            <person name="Noegel A.A."/>
            <person name="Schaap P."/>
            <person name="Gloeckner G."/>
        </authorList>
    </citation>
    <scope>NUCLEOTIDE SEQUENCE [LARGE SCALE GENOMIC DNA]</scope>
    <source>
        <strain evidence="11">ATCC 26659 / Pp 5 / PN500</strain>
    </source>
</reference>
<comment type="similarity">
    <text evidence="8">Belongs to the Integrator subunit 13 family.</text>
</comment>
<comment type="subcellular location">
    <subcellularLocation>
        <location evidence="2">Cytoplasm</location>
    </subcellularLocation>
    <subcellularLocation>
        <location evidence="1">Nucleus</location>
    </subcellularLocation>
</comment>
<dbReference type="PANTHER" id="PTHR12955">
    <property type="entry name" value="SARCOMA ANTIGEN NY-SAR-95-RELATED"/>
    <property type="match status" value="1"/>
</dbReference>
<gene>
    <name evidence="10" type="ORF">PPL_06069</name>
</gene>
<evidence type="ECO:0000313" key="11">
    <source>
        <dbReference type="Proteomes" id="UP000001396"/>
    </source>
</evidence>
<keyword evidence="3" id="KW-0963">Cytoplasm</keyword>
<accession>D3BC47</accession>
<keyword evidence="7" id="KW-0131">Cell cycle</keyword>
<dbReference type="AlphaFoldDB" id="D3BC47"/>
<keyword evidence="6" id="KW-0539">Nucleus</keyword>
<evidence type="ECO:0000256" key="3">
    <source>
        <dbReference type="ARBA" id="ARBA00022490"/>
    </source>
</evidence>
<dbReference type="Pfam" id="PF10221">
    <property type="entry name" value="Mat89Bb"/>
    <property type="match status" value="2"/>
</dbReference>
<evidence type="ECO:0000256" key="9">
    <source>
        <dbReference type="SAM" id="MobiDB-lite"/>
    </source>
</evidence>
<dbReference type="OMA" id="CSHRVTP"/>
<evidence type="ECO:0000256" key="4">
    <source>
        <dbReference type="ARBA" id="ARBA00022618"/>
    </source>
</evidence>
<evidence type="ECO:0000256" key="8">
    <source>
        <dbReference type="ARBA" id="ARBA00061603"/>
    </source>
</evidence>
<dbReference type="InterPro" id="IPR019355">
    <property type="entry name" value="Cell_cycle_regulator_Mat89Bb"/>
</dbReference>
<dbReference type="GO" id="GO:0051642">
    <property type="term" value="P:centrosome localization"/>
    <property type="evidence" value="ECO:0007669"/>
    <property type="project" value="TreeGrafter"/>
</dbReference>
<dbReference type="GeneID" id="31361553"/>
<evidence type="ECO:0000256" key="6">
    <source>
        <dbReference type="ARBA" id="ARBA00023242"/>
    </source>
</evidence>
<dbReference type="GO" id="GO:0007346">
    <property type="term" value="P:regulation of mitotic cell cycle"/>
    <property type="evidence" value="ECO:0007669"/>
    <property type="project" value="TreeGrafter"/>
</dbReference>
<dbReference type="STRING" id="670386.D3BC47"/>
<evidence type="ECO:0000256" key="1">
    <source>
        <dbReference type="ARBA" id="ARBA00004123"/>
    </source>
</evidence>
<feature type="region of interest" description="Disordered" evidence="9">
    <location>
        <begin position="320"/>
        <end position="349"/>
    </location>
</feature>
<dbReference type="PANTHER" id="PTHR12955:SF1">
    <property type="entry name" value="INTEGRATOR COMPLEX SUBUNIT 13"/>
    <property type="match status" value="1"/>
</dbReference>
<sequence length="726" mass="83539">MMIQDNSSSNNRNNNNNNNSRISILIDPLMSEWNDVLNNNINNNNNNNGSNSNNKAIGRSIASIIYESLIEYCRVIFDLFYDCKTISIFTTIRNAWRLNDRTRVEQSLKHIIQSITTININDDTIHQSKMTESDYIQALEYTLISLIEDIDDINQQQQQQDNNQQDNNNNHHSLILLLPHQNGVTEHTHYKIGENKLDLPKQVQSIIERINQQSTRQIQNCDLFIIKMFTQPSQLNTKYTFKHIKQSNQLNVIVKDVYISGLYQMMSDLSIIQFDLSSISVTGIPMKESSQNSTRVIYDVILLYKDNNKQRRKQRLQIARQQQQLQQTQQNDQQQQQQQNNSNNNNNVIDTKNKYEKFAKLLNTINEQSQLEPSLTVRWRTNEKKLIFDTMTFSSSHRVTPLILTSNPSVCLMKHICAGKTVFLSPPDQVDPITHILALHDNEVHLHFLHSPMDIAQLVPILECYTTDVSKYRTSDFSDMIEASILQSKRTNISTGNSGNSFLLTGIPNPFYQAEDVDSIQQFQVRTPRIVEKYTRIIEKLYNNLMSIPTPQQSLPSPPNQQQPPPPIPNQPINKRVASPQTVVMTQQPIQQQISGLYQNLQQQIQMQQTQQQQQLQQAGAVGDSSALWSQFDKHKKQVKEDDLRAERERQMKVTNPSMELQPQNTELDRKRKLLDSASPTAKPNNFFNSFWENKNGKQQAIELDGRIGVSNPPNSLGSTSNIVIQ</sequence>
<organism evidence="10 11">
    <name type="scientific">Heterostelium pallidum (strain ATCC 26659 / Pp 5 / PN500)</name>
    <name type="common">Cellular slime mold</name>
    <name type="synonym">Polysphondylium pallidum</name>
    <dbReference type="NCBI Taxonomy" id="670386"/>
    <lineage>
        <taxon>Eukaryota</taxon>
        <taxon>Amoebozoa</taxon>
        <taxon>Evosea</taxon>
        <taxon>Eumycetozoa</taxon>
        <taxon>Dictyostelia</taxon>
        <taxon>Acytosteliales</taxon>
        <taxon>Acytosteliaceae</taxon>
        <taxon>Heterostelium</taxon>
    </lineage>
</organism>
<keyword evidence="4" id="KW-0132">Cell division</keyword>
<protein>
    <submittedName>
        <fullName evidence="10">Uncharacterized protein</fullName>
    </submittedName>
</protein>
<feature type="compositionally biased region" description="Low complexity" evidence="9">
    <location>
        <begin position="320"/>
        <end position="347"/>
    </location>
</feature>
<dbReference type="Proteomes" id="UP000001396">
    <property type="component" value="Unassembled WGS sequence"/>
</dbReference>
<dbReference type="GO" id="GO:0005737">
    <property type="term" value="C:cytoplasm"/>
    <property type="evidence" value="ECO:0007669"/>
    <property type="project" value="UniProtKB-SubCell"/>
</dbReference>
<dbReference type="EMBL" id="ADBJ01000026">
    <property type="protein sequence ID" value="EFA81230.1"/>
    <property type="molecule type" value="Genomic_DNA"/>
</dbReference>